<dbReference type="GO" id="GO:0003677">
    <property type="term" value="F:DNA binding"/>
    <property type="evidence" value="ECO:0007669"/>
    <property type="project" value="InterPro"/>
</dbReference>
<dbReference type="EMBL" id="LAZR01023644">
    <property type="protein sequence ID" value="KKL77802.1"/>
    <property type="molecule type" value="Genomic_DNA"/>
</dbReference>
<accession>A0A0F9HRQ6</accession>
<dbReference type="Pfam" id="PF01555">
    <property type="entry name" value="N6_N4_Mtase"/>
    <property type="match status" value="1"/>
</dbReference>
<dbReference type="SUPFAM" id="SSF53335">
    <property type="entry name" value="S-adenosyl-L-methionine-dependent methyltransferases"/>
    <property type="match status" value="1"/>
</dbReference>
<dbReference type="AlphaFoldDB" id="A0A0F9HRQ6"/>
<evidence type="ECO:0000256" key="1">
    <source>
        <dbReference type="ARBA" id="ARBA00022603"/>
    </source>
</evidence>
<evidence type="ECO:0000259" key="3">
    <source>
        <dbReference type="Pfam" id="PF01555"/>
    </source>
</evidence>
<keyword evidence="1" id="KW-0489">Methyltransferase</keyword>
<dbReference type="CDD" id="cd02440">
    <property type="entry name" value="AdoMet_MTases"/>
    <property type="match status" value="1"/>
</dbReference>
<comment type="caution">
    <text evidence="4">The sequence shown here is derived from an EMBL/GenBank/DDBJ whole genome shotgun (WGS) entry which is preliminary data.</text>
</comment>
<gene>
    <name evidence="4" type="ORF">LCGC14_2031260</name>
</gene>
<dbReference type="Gene3D" id="3.40.50.150">
    <property type="entry name" value="Vaccinia Virus protein VP39"/>
    <property type="match status" value="2"/>
</dbReference>
<proteinExistence type="predicted"/>
<dbReference type="GO" id="GO:0032259">
    <property type="term" value="P:methylation"/>
    <property type="evidence" value="ECO:0007669"/>
    <property type="project" value="UniProtKB-KW"/>
</dbReference>
<sequence length="257" mass="29295">MTFSESRDRHENGMIVYPRDVSLRRELLFIEESFQHPAKMNLHLLNDIIEHTSKPGDTVMDITAGSGSLLMACAMGRKVVCIDLNPTFIEWMHRSAEAMSIPDNLRIILHGDCRDFLPLPAQSIIFSPPYSDVLKGSGGIMSREIVGEQMGRYQEDPRNLGNLTEFMFNRAMDAIYKKCWDSLPPGGTLTLIIKDTLKGGKLNPLGWNHVQMMYKAGWELQEWHIWDPPGTQFKAIHRAKGHRTVEGEHIIIMRRPV</sequence>
<dbReference type="InterPro" id="IPR002941">
    <property type="entry name" value="DNA_methylase_N4/N6"/>
</dbReference>
<evidence type="ECO:0000256" key="2">
    <source>
        <dbReference type="ARBA" id="ARBA00022679"/>
    </source>
</evidence>
<feature type="domain" description="DNA methylase N-4/N-6" evidence="3">
    <location>
        <begin position="34"/>
        <end position="90"/>
    </location>
</feature>
<dbReference type="GO" id="GO:0008170">
    <property type="term" value="F:N-methyltransferase activity"/>
    <property type="evidence" value="ECO:0007669"/>
    <property type="project" value="InterPro"/>
</dbReference>
<keyword evidence="2" id="KW-0808">Transferase</keyword>
<protein>
    <recommendedName>
        <fullName evidence="3">DNA methylase N-4/N-6 domain-containing protein</fullName>
    </recommendedName>
</protein>
<evidence type="ECO:0000313" key="4">
    <source>
        <dbReference type="EMBL" id="KKL77802.1"/>
    </source>
</evidence>
<reference evidence="4" key="1">
    <citation type="journal article" date="2015" name="Nature">
        <title>Complex archaea that bridge the gap between prokaryotes and eukaryotes.</title>
        <authorList>
            <person name="Spang A."/>
            <person name="Saw J.H."/>
            <person name="Jorgensen S.L."/>
            <person name="Zaremba-Niedzwiedzka K."/>
            <person name="Martijn J."/>
            <person name="Lind A.E."/>
            <person name="van Eijk R."/>
            <person name="Schleper C."/>
            <person name="Guy L."/>
            <person name="Ettema T.J."/>
        </authorList>
    </citation>
    <scope>NUCLEOTIDE SEQUENCE</scope>
</reference>
<name>A0A0F9HRQ6_9ZZZZ</name>
<organism evidence="4">
    <name type="scientific">marine sediment metagenome</name>
    <dbReference type="NCBI Taxonomy" id="412755"/>
    <lineage>
        <taxon>unclassified sequences</taxon>
        <taxon>metagenomes</taxon>
        <taxon>ecological metagenomes</taxon>
    </lineage>
</organism>
<dbReference type="InterPro" id="IPR029063">
    <property type="entry name" value="SAM-dependent_MTases_sf"/>
</dbReference>